<dbReference type="PANTHER" id="PTHR11668:SF300">
    <property type="entry name" value="SERINE_THREONINE-PROTEIN PHOSPHATASE"/>
    <property type="match status" value="1"/>
</dbReference>
<feature type="transmembrane region" description="Helical" evidence="9">
    <location>
        <begin position="43"/>
        <end position="68"/>
    </location>
</feature>
<keyword evidence="9" id="KW-0812">Transmembrane</keyword>
<dbReference type="InterPro" id="IPR029052">
    <property type="entry name" value="Metallo-depent_PP-like"/>
</dbReference>
<keyword evidence="5" id="KW-0464">Manganese</keyword>
<name>A0A914Z1Y0_9BILA</name>
<dbReference type="InterPro" id="IPR004843">
    <property type="entry name" value="Calcineurin-like_PHP"/>
</dbReference>
<evidence type="ECO:0000259" key="10">
    <source>
        <dbReference type="PROSITE" id="PS00125"/>
    </source>
</evidence>
<dbReference type="Pfam" id="PF00149">
    <property type="entry name" value="Metallophos"/>
    <property type="match status" value="1"/>
</dbReference>
<dbReference type="PANTHER" id="PTHR11668">
    <property type="entry name" value="SERINE/THREONINE PROTEIN PHOSPHATASE"/>
    <property type="match status" value="1"/>
</dbReference>
<evidence type="ECO:0000256" key="9">
    <source>
        <dbReference type="SAM" id="Phobius"/>
    </source>
</evidence>
<evidence type="ECO:0000256" key="4">
    <source>
        <dbReference type="ARBA" id="ARBA00022912"/>
    </source>
</evidence>
<evidence type="ECO:0000256" key="6">
    <source>
        <dbReference type="ARBA" id="ARBA00047761"/>
    </source>
</evidence>
<dbReference type="SUPFAM" id="SSF56300">
    <property type="entry name" value="Metallo-dependent phosphatases"/>
    <property type="match status" value="1"/>
</dbReference>
<dbReference type="PRINTS" id="PR00114">
    <property type="entry name" value="STPHPHTASE"/>
</dbReference>
<evidence type="ECO:0000256" key="5">
    <source>
        <dbReference type="ARBA" id="ARBA00023211"/>
    </source>
</evidence>
<evidence type="ECO:0000256" key="3">
    <source>
        <dbReference type="ARBA" id="ARBA00022801"/>
    </source>
</evidence>
<dbReference type="InterPro" id="IPR050341">
    <property type="entry name" value="PP1_catalytic_subunit"/>
</dbReference>
<dbReference type="EC" id="3.1.3.16" evidence="8"/>
<comment type="cofactor">
    <cofactor evidence="1">
        <name>Mn(2+)</name>
        <dbReference type="ChEBI" id="CHEBI:29035"/>
    </cofactor>
</comment>
<keyword evidence="9" id="KW-0472">Membrane</keyword>
<dbReference type="InterPro" id="IPR006186">
    <property type="entry name" value="Ser/Thr-sp_prot-phosphatase"/>
</dbReference>
<evidence type="ECO:0000256" key="7">
    <source>
        <dbReference type="ARBA" id="ARBA00048336"/>
    </source>
</evidence>
<dbReference type="GO" id="GO:0005634">
    <property type="term" value="C:nucleus"/>
    <property type="evidence" value="ECO:0007669"/>
    <property type="project" value="TreeGrafter"/>
</dbReference>
<keyword evidence="4" id="KW-0904">Protein phosphatase</keyword>
<evidence type="ECO:0000256" key="1">
    <source>
        <dbReference type="ARBA" id="ARBA00001936"/>
    </source>
</evidence>
<dbReference type="Proteomes" id="UP000887577">
    <property type="component" value="Unplaced"/>
</dbReference>
<dbReference type="GO" id="GO:0005737">
    <property type="term" value="C:cytoplasm"/>
    <property type="evidence" value="ECO:0007669"/>
    <property type="project" value="TreeGrafter"/>
</dbReference>
<dbReference type="PROSITE" id="PS00125">
    <property type="entry name" value="SER_THR_PHOSPHATASE"/>
    <property type="match status" value="1"/>
</dbReference>
<keyword evidence="3 8" id="KW-0378">Hydrolase</keyword>
<keyword evidence="2" id="KW-0479">Metal-binding</keyword>
<dbReference type="AlphaFoldDB" id="A0A914Z1Y0"/>
<comment type="catalytic activity">
    <reaction evidence="7 8">
        <text>O-phospho-L-threonyl-[protein] + H2O = L-threonyl-[protein] + phosphate</text>
        <dbReference type="Rhea" id="RHEA:47004"/>
        <dbReference type="Rhea" id="RHEA-COMP:11060"/>
        <dbReference type="Rhea" id="RHEA-COMP:11605"/>
        <dbReference type="ChEBI" id="CHEBI:15377"/>
        <dbReference type="ChEBI" id="CHEBI:30013"/>
        <dbReference type="ChEBI" id="CHEBI:43474"/>
        <dbReference type="ChEBI" id="CHEBI:61977"/>
        <dbReference type="EC" id="3.1.3.16"/>
    </reaction>
</comment>
<proteinExistence type="inferred from homology"/>
<evidence type="ECO:0000313" key="11">
    <source>
        <dbReference type="Proteomes" id="UP000887577"/>
    </source>
</evidence>
<keyword evidence="9" id="KW-1133">Transmembrane helix</keyword>
<protein>
    <recommendedName>
        <fullName evidence="8">Serine/threonine-protein phosphatase</fullName>
        <ecNumber evidence="8">3.1.3.16</ecNumber>
    </recommendedName>
</protein>
<evidence type="ECO:0000256" key="8">
    <source>
        <dbReference type="RuleBase" id="RU004273"/>
    </source>
</evidence>
<evidence type="ECO:0000256" key="2">
    <source>
        <dbReference type="ARBA" id="ARBA00022723"/>
    </source>
</evidence>
<evidence type="ECO:0000313" key="12">
    <source>
        <dbReference type="WBParaSite" id="PSU_v2.g5908.t1"/>
    </source>
</evidence>
<comment type="similarity">
    <text evidence="8">Belongs to the PPP phosphatase family.</text>
</comment>
<keyword evidence="11" id="KW-1185">Reference proteome</keyword>
<feature type="domain" description="Serine/threonine specific protein phosphatases" evidence="10">
    <location>
        <begin position="322"/>
        <end position="327"/>
    </location>
</feature>
<dbReference type="Gene3D" id="3.60.21.10">
    <property type="match status" value="2"/>
</dbReference>
<dbReference type="GO" id="GO:0046872">
    <property type="term" value="F:metal ion binding"/>
    <property type="evidence" value="ECO:0007669"/>
    <property type="project" value="UniProtKB-KW"/>
</dbReference>
<organism evidence="11 12">
    <name type="scientific">Panagrolaimus superbus</name>
    <dbReference type="NCBI Taxonomy" id="310955"/>
    <lineage>
        <taxon>Eukaryota</taxon>
        <taxon>Metazoa</taxon>
        <taxon>Ecdysozoa</taxon>
        <taxon>Nematoda</taxon>
        <taxon>Chromadorea</taxon>
        <taxon>Rhabditida</taxon>
        <taxon>Tylenchina</taxon>
        <taxon>Panagrolaimomorpha</taxon>
        <taxon>Panagrolaimoidea</taxon>
        <taxon>Panagrolaimidae</taxon>
        <taxon>Panagrolaimus</taxon>
    </lineage>
</organism>
<dbReference type="WBParaSite" id="PSU_v2.g5908.t1">
    <property type="protein sequence ID" value="PSU_v2.g5908.t1"/>
    <property type="gene ID" value="PSU_v2.g5908"/>
</dbReference>
<dbReference type="SMART" id="SM00156">
    <property type="entry name" value="PP2Ac"/>
    <property type="match status" value="1"/>
</dbReference>
<dbReference type="GO" id="GO:0004722">
    <property type="term" value="F:protein serine/threonine phosphatase activity"/>
    <property type="evidence" value="ECO:0007669"/>
    <property type="project" value="UniProtKB-EC"/>
</dbReference>
<accession>A0A914Z1Y0</accession>
<sequence>MQNETTSSEVMHHNTTQSLLNYTNNIMTTSTNKEDGDDKTTPLLATIFGVFGGILVIGLFALGGFFLYRRYRRRRAAAEMEGDHELQIALPPSSTTTAKPLAYDISDDSPAKDPADVEKSVSIPKTMNNNKSMNVVHIDHTDVMVPAELKREETRSLLKSMKKTQKIQAVHDSEVPTSISKVLTYCTDDDITLGDRSARETCDDLSGSGKPTEAEALLMRLISHGPRQYNFQFDELRKLLETASRVFESEPSLLECPVPCTVYGDIHGQYSDLHRWFNLNGWPHQTRSVFLGDFVDRGSHGVEVVALLSCLKIVYPDKIFIVRGNHEEESLNRAYSFYEEVICRFSTDSTKLLGMHGGLSPKMENLQAIRDIKRPIDDFEVGSLECDLVWSDPDTGAITGFRPNLDREPNNGIGQLFAADTVKETCDRLNVDLIIRGHQAPLHGYALFADGRMMTLFSAPGYKGTSSADTNMGACIEFDKEMKITIKQIKSSTKRYA</sequence>
<reference evidence="12" key="1">
    <citation type="submission" date="2022-11" db="UniProtKB">
        <authorList>
            <consortium name="WormBaseParasite"/>
        </authorList>
    </citation>
    <scope>IDENTIFICATION</scope>
</reference>
<comment type="catalytic activity">
    <reaction evidence="6">
        <text>O-phospho-L-seryl-[protein] + H2O = L-seryl-[protein] + phosphate</text>
        <dbReference type="Rhea" id="RHEA:20629"/>
        <dbReference type="Rhea" id="RHEA-COMP:9863"/>
        <dbReference type="Rhea" id="RHEA-COMP:11604"/>
        <dbReference type="ChEBI" id="CHEBI:15377"/>
        <dbReference type="ChEBI" id="CHEBI:29999"/>
        <dbReference type="ChEBI" id="CHEBI:43474"/>
        <dbReference type="ChEBI" id="CHEBI:83421"/>
        <dbReference type="EC" id="3.1.3.16"/>
    </reaction>
</comment>